<evidence type="ECO:0000259" key="3">
    <source>
        <dbReference type="PROSITE" id="PS50217"/>
    </source>
</evidence>
<dbReference type="SMART" id="SM00338">
    <property type="entry name" value="BRLZ"/>
    <property type="match status" value="1"/>
</dbReference>
<dbReference type="PROSITE" id="PS50217">
    <property type="entry name" value="BZIP"/>
    <property type="match status" value="1"/>
</dbReference>
<evidence type="ECO:0000313" key="5">
    <source>
        <dbReference type="Proteomes" id="UP000219369"/>
    </source>
</evidence>
<dbReference type="CDD" id="cd14688">
    <property type="entry name" value="bZIP_YAP"/>
    <property type="match status" value="1"/>
</dbReference>
<evidence type="ECO:0000313" key="4">
    <source>
        <dbReference type="EMBL" id="SCO78542.1"/>
    </source>
</evidence>
<keyword evidence="2" id="KW-0539">Nucleus</keyword>
<dbReference type="GO" id="GO:0000976">
    <property type="term" value="F:transcription cis-regulatory region binding"/>
    <property type="evidence" value="ECO:0007669"/>
    <property type="project" value="InterPro"/>
</dbReference>
<dbReference type="VEuPathDB" id="FungiDB:FOMG_02373"/>
<dbReference type="OrthoDB" id="2118689at2759"/>
<dbReference type="PANTHER" id="PTHR40621">
    <property type="entry name" value="TRANSCRIPTION FACTOR KAPC-RELATED"/>
    <property type="match status" value="1"/>
</dbReference>
<evidence type="ECO:0000256" key="1">
    <source>
        <dbReference type="ARBA" id="ARBA00004123"/>
    </source>
</evidence>
<dbReference type="Proteomes" id="UP000219369">
    <property type="component" value="Unassembled WGS sequence"/>
</dbReference>
<protein>
    <recommendedName>
        <fullName evidence="3">BZIP domain-containing protein</fullName>
    </recommendedName>
</protein>
<gene>
    <name evidence="4" type="ORF">FRV6_02755</name>
</gene>
<sequence length="211" mass="24261">MTRASPHSGPHLTIEDRHRDLILMVNNNEHVTWERSLPDESRCEVQAGTYVTAEVTVQGSRTRGRPRKFAISAEEQRERRRAQNRKAQRVYRERKDRLIAELQMQICALQQQNSQLHGVQNPLELQQANSCEECMNDNGATDPPGSENCQMAGEGAWEGSITTVLSEEMQMEYNERTHEDLMSQDWSDHIDQIPQLFIGRSGLLSWPILYT</sequence>
<accession>A0A2H3SQ03</accession>
<comment type="subcellular location">
    <subcellularLocation>
        <location evidence="1">Nucleus</location>
    </subcellularLocation>
</comment>
<proteinExistence type="predicted"/>
<name>A0A2H3SQ03_FUSOX</name>
<dbReference type="GO" id="GO:0090575">
    <property type="term" value="C:RNA polymerase II transcription regulator complex"/>
    <property type="evidence" value="ECO:0007669"/>
    <property type="project" value="TreeGrafter"/>
</dbReference>
<dbReference type="PANTHER" id="PTHR40621:SF6">
    <property type="entry name" value="AP-1-LIKE TRANSCRIPTION FACTOR YAP1-RELATED"/>
    <property type="match status" value="1"/>
</dbReference>
<dbReference type="Pfam" id="PF00170">
    <property type="entry name" value="bZIP_1"/>
    <property type="match status" value="1"/>
</dbReference>
<organism evidence="4 5">
    <name type="scientific">Fusarium oxysporum</name>
    <name type="common">Fusarium vascular wilt</name>
    <dbReference type="NCBI Taxonomy" id="5507"/>
    <lineage>
        <taxon>Eukaryota</taxon>
        <taxon>Fungi</taxon>
        <taxon>Dikarya</taxon>
        <taxon>Ascomycota</taxon>
        <taxon>Pezizomycotina</taxon>
        <taxon>Sordariomycetes</taxon>
        <taxon>Hypocreomycetidae</taxon>
        <taxon>Hypocreales</taxon>
        <taxon>Nectriaceae</taxon>
        <taxon>Fusarium</taxon>
        <taxon>Fusarium oxysporum species complex</taxon>
    </lineage>
</organism>
<reference evidence="5" key="1">
    <citation type="submission" date="2016-09" db="EMBL/GenBank/DDBJ databases">
        <authorList>
            <person name="Guldener U."/>
        </authorList>
    </citation>
    <scope>NUCLEOTIDE SEQUENCE [LARGE SCALE GENOMIC DNA]</scope>
    <source>
        <strain evidence="5">V64-1</strain>
    </source>
</reference>
<evidence type="ECO:0000256" key="2">
    <source>
        <dbReference type="ARBA" id="ARBA00023242"/>
    </source>
</evidence>
<dbReference type="SUPFAM" id="SSF57959">
    <property type="entry name" value="Leucine zipper domain"/>
    <property type="match status" value="1"/>
</dbReference>
<dbReference type="InterPro" id="IPR050936">
    <property type="entry name" value="AP-1-like"/>
</dbReference>
<dbReference type="AlphaFoldDB" id="A0A2H3SQ03"/>
<dbReference type="InterPro" id="IPR046347">
    <property type="entry name" value="bZIP_sf"/>
</dbReference>
<dbReference type="EMBL" id="FMJY01000002">
    <property type="protein sequence ID" value="SCO78542.1"/>
    <property type="molecule type" value="Genomic_DNA"/>
</dbReference>
<dbReference type="GO" id="GO:0001228">
    <property type="term" value="F:DNA-binding transcription activator activity, RNA polymerase II-specific"/>
    <property type="evidence" value="ECO:0007669"/>
    <property type="project" value="TreeGrafter"/>
</dbReference>
<dbReference type="Gene3D" id="1.20.5.170">
    <property type="match status" value="1"/>
</dbReference>
<dbReference type="InterPro" id="IPR004827">
    <property type="entry name" value="bZIP"/>
</dbReference>
<feature type="domain" description="BZIP" evidence="3">
    <location>
        <begin position="74"/>
        <end position="116"/>
    </location>
</feature>